<dbReference type="EMBL" id="QRVJ01000023">
    <property type="protein sequence ID" value="RGS34218.1"/>
    <property type="molecule type" value="Genomic_DNA"/>
</dbReference>
<feature type="domain" description="DUF4784" evidence="1">
    <location>
        <begin position="169"/>
        <end position="462"/>
    </location>
</feature>
<proteinExistence type="predicted"/>
<dbReference type="Pfam" id="PF16023">
    <property type="entry name" value="DUF4784"/>
    <property type="match status" value="1"/>
</dbReference>
<name>A0A3D6ARV4_9BACE</name>
<dbReference type="Pfam" id="PF20264">
    <property type="entry name" value="DUF4784_N"/>
    <property type="match status" value="1"/>
</dbReference>
<dbReference type="InterPro" id="IPR031978">
    <property type="entry name" value="DUF4784"/>
</dbReference>
<evidence type="ECO:0000259" key="2">
    <source>
        <dbReference type="Pfam" id="PF20264"/>
    </source>
</evidence>
<organism evidence="3 4">
    <name type="scientific">Bacteroides cellulosilyticus</name>
    <dbReference type="NCBI Taxonomy" id="246787"/>
    <lineage>
        <taxon>Bacteria</taxon>
        <taxon>Pseudomonadati</taxon>
        <taxon>Bacteroidota</taxon>
        <taxon>Bacteroidia</taxon>
        <taxon>Bacteroidales</taxon>
        <taxon>Bacteroidaceae</taxon>
        <taxon>Bacteroides</taxon>
    </lineage>
</organism>
<evidence type="ECO:0000313" key="4">
    <source>
        <dbReference type="Proteomes" id="UP000283341"/>
    </source>
</evidence>
<dbReference type="SUPFAM" id="SSF82171">
    <property type="entry name" value="DPP6 N-terminal domain-like"/>
    <property type="match status" value="1"/>
</dbReference>
<sequence>MKTNSFANRLKKEIQLYMSKESNIFVPIKYTNAMKKLSLYLLLCLLIAACVKNDDKDEPILVTDIVMPAQTSFNPGDKVTIKAQGIQPGDDIMFEIYWPLPDQPALNYQGYALGVSPVMIEQTTTSITFLAPGHYPASTTKVRLRRSGEIMTLGEISVTNGEAPKEFQLYGIVNSHSDTSYDNCIEHVNLTDGSPKNIVKLAEDQKDFSCVVNVPESQNLCGIQTIDGVRKVFSYDLSMHFWQDMGLENILTLCNGQSSIIAVRQISTDEVILATTGSWPYTRNMDQALTRQYKLPANIKLESLTRYPGVQGGGSQLLLSAANGNNSFIPVVLDLQQNSGKIYIGDPIQATALIPFWTIISGKDTGTTKYVRTGGYAVVRADNGQTELCLWNQTTMSLDEPFATFPNSARSVTMLAQDTETMKIYVLFEGYRNGRLIYAYDLVKKDWQQVTDNYPYSEIVAAR</sequence>
<dbReference type="Gene3D" id="2.60.40.3920">
    <property type="match status" value="1"/>
</dbReference>
<evidence type="ECO:0000259" key="1">
    <source>
        <dbReference type="Pfam" id="PF16023"/>
    </source>
</evidence>
<dbReference type="InterPro" id="IPR046546">
    <property type="entry name" value="DUF4784_N"/>
</dbReference>
<reference evidence="3 4" key="1">
    <citation type="submission" date="2018-08" db="EMBL/GenBank/DDBJ databases">
        <title>A genome reference for cultivated species of the human gut microbiota.</title>
        <authorList>
            <person name="Zou Y."/>
            <person name="Xue W."/>
            <person name="Luo G."/>
        </authorList>
    </citation>
    <scope>NUCLEOTIDE SEQUENCE [LARGE SCALE GENOMIC DNA]</scope>
    <source>
        <strain evidence="3 4">AF22-3AC</strain>
    </source>
</reference>
<comment type="caution">
    <text evidence="3">The sequence shown here is derived from an EMBL/GenBank/DDBJ whole genome shotgun (WGS) entry which is preliminary data.</text>
</comment>
<feature type="domain" description="DUF4784" evidence="2">
    <location>
        <begin position="59"/>
        <end position="166"/>
    </location>
</feature>
<evidence type="ECO:0000313" key="3">
    <source>
        <dbReference type="EMBL" id="RGS34218.1"/>
    </source>
</evidence>
<protein>
    <submittedName>
        <fullName evidence="3">DUF4784 domain-containing protein</fullName>
    </submittedName>
</protein>
<gene>
    <name evidence="3" type="ORF">DWX97_19905</name>
</gene>
<dbReference type="Proteomes" id="UP000283341">
    <property type="component" value="Unassembled WGS sequence"/>
</dbReference>
<accession>A0A3D6ARV4</accession>
<dbReference type="AlphaFoldDB" id="A0A3D6ARV4"/>